<accession>A0A7J6LH24</accession>
<feature type="chain" id="PRO_5029576339" evidence="1">
    <location>
        <begin position="22"/>
        <end position="409"/>
    </location>
</feature>
<dbReference type="EMBL" id="JAAPAO010000494">
    <property type="protein sequence ID" value="KAF4658426.1"/>
    <property type="molecule type" value="Genomic_DNA"/>
</dbReference>
<name>A0A7J6LH24_PERCH</name>
<protein>
    <submittedName>
        <fullName evidence="2">Uncharacterized protein</fullName>
    </submittedName>
</protein>
<organism evidence="2 3">
    <name type="scientific">Perkinsus chesapeaki</name>
    <name type="common">Clam parasite</name>
    <name type="synonym">Perkinsus andrewsi</name>
    <dbReference type="NCBI Taxonomy" id="330153"/>
    <lineage>
        <taxon>Eukaryota</taxon>
        <taxon>Sar</taxon>
        <taxon>Alveolata</taxon>
        <taxon>Perkinsozoa</taxon>
        <taxon>Perkinsea</taxon>
        <taxon>Perkinsida</taxon>
        <taxon>Perkinsidae</taxon>
        <taxon>Perkinsus</taxon>
    </lineage>
</organism>
<keyword evidence="3" id="KW-1185">Reference proteome</keyword>
<reference evidence="2 3" key="1">
    <citation type="submission" date="2020-04" db="EMBL/GenBank/DDBJ databases">
        <title>Perkinsus chesapeaki whole genome sequence.</title>
        <authorList>
            <person name="Bogema D.R."/>
        </authorList>
    </citation>
    <scope>NUCLEOTIDE SEQUENCE [LARGE SCALE GENOMIC DNA]</scope>
    <source>
        <strain evidence="2">ATCC PRA-425</strain>
    </source>
</reference>
<sequence length="409" mass="45645">MYLSKQLLLAVLPIEAILGTAVKPHGQVRPGLQDYVVETAIVSERKNIHTCSVTSKMEPRDRVDFTKTPTHFRLDKVELAGGAPAIAMCKKDRSLELRMSEAANKKSVRSCQGAAELLFDELLKNPLNAALRDEVASAGLTSAQWFVRFMMNLALAGEPEPCGFDFKGYQIDSSVTRKVPGRPNSKKARCVSSLEADPSKHFSVELSEEDAEVKFWPIGPSGWTFALRKLEGWNPSRLHCPYIVPMVFRDFYEKDTFGYKTEITPKLLAEKPVEDTSLLAVEFLEKEGIKSLQNHHYHSHGFAMYPSLSEMIVVDEKQIDPVRQDLLSCTLAIKDAHQDKISFDKGKEGFAHLSAVCDRRGPYSFPGINLKTVLPKWVRNSHPADCQAAAELLFAGMYLGDVDGLREAM</sequence>
<evidence type="ECO:0000256" key="1">
    <source>
        <dbReference type="SAM" id="SignalP"/>
    </source>
</evidence>
<evidence type="ECO:0000313" key="3">
    <source>
        <dbReference type="Proteomes" id="UP000591131"/>
    </source>
</evidence>
<proteinExistence type="predicted"/>
<comment type="caution">
    <text evidence="2">The sequence shown here is derived from an EMBL/GenBank/DDBJ whole genome shotgun (WGS) entry which is preliminary data.</text>
</comment>
<dbReference type="Proteomes" id="UP000591131">
    <property type="component" value="Unassembled WGS sequence"/>
</dbReference>
<feature type="non-terminal residue" evidence="2">
    <location>
        <position position="1"/>
    </location>
</feature>
<keyword evidence="1" id="KW-0732">Signal</keyword>
<dbReference type="OrthoDB" id="10578205at2759"/>
<feature type="signal peptide" evidence="1">
    <location>
        <begin position="1"/>
        <end position="21"/>
    </location>
</feature>
<gene>
    <name evidence="2" type="ORF">FOL47_007976</name>
</gene>
<dbReference type="AlphaFoldDB" id="A0A7J6LH24"/>
<evidence type="ECO:0000313" key="2">
    <source>
        <dbReference type="EMBL" id="KAF4658426.1"/>
    </source>
</evidence>